<dbReference type="GO" id="GO:0110154">
    <property type="term" value="P:RNA decapping"/>
    <property type="evidence" value="ECO:0007669"/>
    <property type="project" value="TreeGrafter"/>
</dbReference>
<reference evidence="2 3" key="1">
    <citation type="submission" date="2019-04" db="EMBL/GenBank/DDBJ databases">
        <title>Genome sequence of Pelagicola litoralis CL-ES2.</title>
        <authorList>
            <person name="Cao J."/>
        </authorList>
    </citation>
    <scope>NUCLEOTIDE SEQUENCE [LARGE SCALE GENOMIC DNA]</scope>
    <source>
        <strain evidence="2 3">CL-ES2</strain>
    </source>
</reference>
<dbReference type="InterPro" id="IPR029052">
    <property type="entry name" value="Metallo-depent_PP-like"/>
</dbReference>
<proteinExistence type="predicted"/>
<dbReference type="PANTHER" id="PTHR42850:SF4">
    <property type="entry name" value="ZINC-DEPENDENT ENDOPOLYPHOSPHATASE"/>
    <property type="match status" value="1"/>
</dbReference>
<dbReference type="OrthoDB" id="9807890at2"/>
<dbReference type="GO" id="GO:0005737">
    <property type="term" value="C:cytoplasm"/>
    <property type="evidence" value="ECO:0007669"/>
    <property type="project" value="TreeGrafter"/>
</dbReference>
<dbReference type="AlphaFoldDB" id="A0A4U7MYK7"/>
<gene>
    <name evidence="2" type="ORF">FAP39_13720</name>
</gene>
<dbReference type="InterPro" id="IPR050126">
    <property type="entry name" value="Ap4A_hydrolase"/>
</dbReference>
<organism evidence="2 3">
    <name type="scientific">Shimia litoralis</name>
    <dbReference type="NCBI Taxonomy" id="420403"/>
    <lineage>
        <taxon>Bacteria</taxon>
        <taxon>Pseudomonadati</taxon>
        <taxon>Pseudomonadota</taxon>
        <taxon>Alphaproteobacteria</taxon>
        <taxon>Rhodobacterales</taxon>
        <taxon>Roseobacteraceae</taxon>
    </lineage>
</organism>
<dbReference type="RefSeq" id="WP_138016968.1">
    <property type="nucleotide sequence ID" value="NZ_SULI01000020.1"/>
</dbReference>
<evidence type="ECO:0000313" key="2">
    <source>
        <dbReference type="EMBL" id="TKZ17906.1"/>
    </source>
</evidence>
<evidence type="ECO:0000313" key="3">
    <source>
        <dbReference type="Proteomes" id="UP000306575"/>
    </source>
</evidence>
<dbReference type="CDD" id="cd00144">
    <property type="entry name" value="MPP_PPP_family"/>
    <property type="match status" value="1"/>
</dbReference>
<dbReference type="EMBL" id="SULI01000020">
    <property type="protein sequence ID" value="TKZ17906.1"/>
    <property type="molecule type" value="Genomic_DNA"/>
</dbReference>
<dbReference type="GO" id="GO:0008803">
    <property type="term" value="F:bis(5'-nucleosyl)-tetraphosphatase (symmetrical) activity"/>
    <property type="evidence" value="ECO:0007669"/>
    <property type="project" value="TreeGrafter"/>
</dbReference>
<dbReference type="Pfam" id="PF00149">
    <property type="entry name" value="Metallophos"/>
    <property type="match status" value="1"/>
</dbReference>
<dbReference type="SUPFAM" id="SSF56300">
    <property type="entry name" value="Metallo-dependent phosphatases"/>
    <property type="match status" value="1"/>
</dbReference>
<sequence>MQDPIYAIGDIHGQLGMLQGALARIERDGGPDAKIVFLGDLVDRGPNSAGVIDLLQKGQASGRNWVVLRGNHDRMYSYFLEDLPRPDPQILMGMDWFSERIGGRGTLASYGIQMDETSRYYQIHPVARAKIPQDHIDFMANLPAYHQSGDLLFVHAGIRPNVPLAEQSEEDMCWIRNAFLDHKGPHPWLVVHGHTPQKAPVHMGNRVNLDSGAGYDRPITAAVFEGGDCFVLEESGRRALVPSE</sequence>
<dbReference type="Proteomes" id="UP000306575">
    <property type="component" value="Unassembled WGS sequence"/>
</dbReference>
<dbReference type="InterPro" id="IPR004843">
    <property type="entry name" value="Calcineurin-like_PHP"/>
</dbReference>
<dbReference type="GO" id="GO:0016791">
    <property type="term" value="F:phosphatase activity"/>
    <property type="evidence" value="ECO:0007669"/>
    <property type="project" value="TreeGrafter"/>
</dbReference>
<dbReference type="PANTHER" id="PTHR42850">
    <property type="entry name" value="METALLOPHOSPHOESTERASE"/>
    <property type="match status" value="1"/>
</dbReference>
<accession>A0A4U7MYK7</accession>
<keyword evidence="3" id="KW-1185">Reference proteome</keyword>
<name>A0A4U7MYK7_9RHOB</name>
<dbReference type="Gene3D" id="3.60.21.10">
    <property type="match status" value="1"/>
</dbReference>
<evidence type="ECO:0000259" key="1">
    <source>
        <dbReference type="Pfam" id="PF00149"/>
    </source>
</evidence>
<feature type="domain" description="Calcineurin-like phosphoesterase" evidence="1">
    <location>
        <begin position="4"/>
        <end position="207"/>
    </location>
</feature>
<protein>
    <submittedName>
        <fullName evidence="2">Serine/threonine protein phosphatase</fullName>
    </submittedName>
</protein>
<comment type="caution">
    <text evidence="2">The sequence shown here is derived from an EMBL/GenBank/DDBJ whole genome shotgun (WGS) entry which is preliminary data.</text>
</comment>